<name>A0ABD3NCV2_9STRA</name>
<comment type="catalytic activity">
    <reaction evidence="17">
        <text>(9Z)-octadecenoyl-CoA + H2O = (9Z)-octadecenoate + CoA + H(+)</text>
        <dbReference type="Rhea" id="RHEA:40139"/>
        <dbReference type="ChEBI" id="CHEBI:15377"/>
        <dbReference type="ChEBI" id="CHEBI:15378"/>
        <dbReference type="ChEBI" id="CHEBI:30823"/>
        <dbReference type="ChEBI" id="CHEBI:57287"/>
        <dbReference type="ChEBI" id="CHEBI:57387"/>
    </reaction>
    <physiologicalReaction direction="left-to-right" evidence="17">
        <dbReference type="Rhea" id="RHEA:40140"/>
    </physiologicalReaction>
</comment>
<keyword evidence="7" id="KW-0053">Apoptosis</keyword>
<evidence type="ECO:0000313" key="29">
    <source>
        <dbReference type="EMBL" id="KAL3773183.1"/>
    </source>
</evidence>
<comment type="catalytic activity">
    <reaction evidence="24">
        <text>decanoyl-CoA + H2O = decanoate + CoA + H(+)</text>
        <dbReference type="Rhea" id="RHEA:40059"/>
        <dbReference type="ChEBI" id="CHEBI:15377"/>
        <dbReference type="ChEBI" id="CHEBI:15378"/>
        <dbReference type="ChEBI" id="CHEBI:27689"/>
        <dbReference type="ChEBI" id="CHEBI:57287"/>
        <dbReference type="ChEBI" id="CHEBI:61430"/>
    </reaction>
    <physiologicalReaction direction="left-to-right" evidence="24">
        <dbReference type="Rhea" id="RHEA:40060"/>
    </physiologicalReaction>
</comment>
<keyword evidence="30" id="KW-1185">Reference proteome</keyword>
<evidence type="ECO:0000256" key="12">
    <source>
        <dbReference type="ARBA" id="ARBA00023098"/>
    </source>
</evidence>
<evidence type="ECO:0000256" key="16">
    <source>
        <dbReference type="ARBA" id="ARBA00035852"/>
    </source>
</evidence>
<keyword evidence="9" id="KW-0378">Hydrolase</keyword>
<keyword evidence="15" id="KW-0966">Cell projection</keyword>
<evidence type="ECO:0000256" key="17">
    <source>
        <dbReference type="ARBA" id="ARBA00037002"/>
    </source>
</evidence>
<organism evidence="29 30">
    <name type="scientific">Stephanodiscus triporus</name>
    <dbReference type="NCBI Taxonomy" id="2934178"/>
    <lineage>
        <taxon>Eukaryota</taxon>
        <taxon>Sar</taxon>
        <taxon>Stramenopiles</taxon>
        <taxon>Ochrophyta</taxon>
        <taxon>Bacillariophyta</taxon>
        <taxon>Coscinodiscophyceae</taxon>
        <taxon>Thalassiosirophycidae</taxon>
        <taxon>Stephanodiscales</taxon>
        <taxon>Stephanodiscaceae</taxon>
        <taxon>Stephanodiscus</taxon>
    </lineage>
</organism>
<comment type="catalytic activity">
    <reaction evidence="26">
        <text>tetradecanoyl-CoA + H2O = tetradecanoate + CoA + H(+)</text>
        <dbReference type="Rhea" id="RHEA:40119"/>
        <dbReference type="ChEBI" id="CHEBI:15377"/>
        <dbReference type="ChEBI" id="CHEBI:15378"/>
        <dbReference type="ChEBI" id="CHEBI:30807"/>
        <dbReference type="ChEBI" id="CHEBI:57287"/>
        <dbReference type="ChEBI" id="CHEBI:57385"/>
    </reaction>
    <physiologicalReaction direction="left-to-right" evidence="26">
        <dbReference type="Rhea" id="RHEA:40120"/>
    </physiologicalReaction>
</comment>
<keyword evidence="10" id="KW-0276">Fatty acid metabolism</keyword>
<feature type="compositionally biased region" description="Low complexity" evidence="27">
    <location>
        <begin position="73"/>
        <end position="87"/>
    </location>
</feature>
<keyword evidence="5" id="KW-1003">Cell membrane</keyword>
<evidence type="ECO:0000256" key="21">
    <source>
        <dbReference type="ARBA" id="ARBA00043210"/>
    </source>
</evidence>
<keyword evidence="11" id="KW-0809">Transit peptide</keyword>
<proteinExistence type="inferred from homology"/>
<dbReference type="GO" id="GO:0016787">
    <property type="term" value="F:hydrolase activity"/>
    <property type="evidence" value="ECO:0007669"/>
    <property type="project" value="UniProtKB-KW"/>
</dbReference>
<evidence type="ECO:0000256" key="20">
    <source>
        <dbReference type="ARBA" id="ARBA00040123"/>
    </source>
</evidence>
<evidence type="ECO:0000256" key="26">
    <source>
        <dbReference type="ARBA" id="ARBA00048180"/>
    </source>
</evidence>
<evidence type="ECO:0000256" key="9">
    <source>
        <dbReference type="ARBA" id="ARBA00022801"/>
    </source>
</evidence>
<evidence type="ECO:0000256" key="27">
    <source>
        <dbReference type="SAM" id="MobiDB-lite"/>
    </source>
</evidence>
<evidence type="ECO:0000256" key="14">
    <source>
        <dbReference type="ARBA" id="ARBA00023136"/>
    </source>
</evidence>
<dbReference type="Proteomes" id="UP001530315">
    <property type="component" value="Unassembled WGS sequence"/>
</dbReference>
<keyword evidence="13" id="KW-0496">Mitochondrion</keyword>
<comment type="catalytic activity">
    <reaction evidence="25">
        <text>dodecanoyl-CoA + H2O = dodecanoate + CoA + H(+)</text>
        <dbReference type="Rhea" id="RHEA:30135"/>
        <dbReference type="ChEBI" id="CHEBI:15377"/>
        <dbReference type="ChEBI" id="CHEBI:15378"/>
        <dbReference type="ChEBI" id="CHEBI:18262"/>
        <dbReference type="ChEBI" id="CHEBI:57287"/>
        <dbReference type="ChEBI" id="CHEBI:57375"/>
    </reaction>
    <physiologicalReaction direction="left-to-right" evidence="25">
        <dbReference type="Rhea" id="RHEA:30136"/>
    </physiologicalReaction>
</comment>
<evidence type="ECO:0000256" key="13">
    <source>
        <dbReference type="ARBA" id="ARBA00023128"/>
    </source>
</evidence>
<evidence type="ECO:0000256" key="4">
    <source>
        <dbReference type="ARBA" id="ARBA00004637"/>
    </source>
</evidence>
<dbReference type="InterPro" id="IPR029069">
    <property type="entry name" value="HotDog_dom_sf"/>
</dbReference>
<evidence type="ECO:0000256" key="15">
    <source>
        <dbReference type="ARBA" id="ARBA00023273"/>
    </source>
</evidence>
<evidence type="ECO:0000256" key="1">
    <source>
        <dbReference type="ARBA" id="ARBA00004496"/>
    </source>
</evidence>
<reference evidence="29 30" key="1">
    <citation type="submission" date="2024-10" db="EMBL/GenBank/DDBJ databases">
        <title>Updated reference genomes for cyclostephanoid diatoms.</title>
        <authorList>
            <person name="Roberts W.R."/>
            <person name="Alverson A.J."/>
        </authorList>
    </citation>
    <scope>NUCLEOTIDE SEQUENCE [LARGE SCALE GENOMIC DNA]</scope>
    <source>
        <strain evidence="29 30">AJA276-08</strain>
    </source>
</reference>
<evidence type="ECO:0000259" key="28">
    <source>
        <dbReference type="Pfam" id="PF03061"/>
    </source>
</evidence>
<dbReference type="GO" id="GO:0005743">
    <property type="term" value="C:mitochondrial inner membrane"/>
    <property type="evidence" value="ECO:0007669"/>
    <property type="project" value="UniProtKB-SubCell"/>
</dbReference>
<evidence type="ECO:0000256" key="5">
    <source>
        <dbReference type="ARBA" id="ARBA00022475"/>
    </source>
</evidence>
<dbReference type="GO" id="GO:0005758">
    <property type="term" value="C:mitochondrial intermembrane space"/>
    <property type="evidence" value="ECO:0007669"/>
    <property type="project" value="UniProtKB-SubCell"/>
</dbReference>
<evidence type="ECO:0000256" key="11">
    <source>
        <dbReference type="ARBA" id="ARBA00022946"/>
    </source>
</evidence>
<dbReference type="EMBL" id="JALLAZ020001546">
    <property type="protein sequence ID" value="KAL3773183.1"/>
    <property type="molecule type" value="Genomic_DNA"/>
</dbReference>
<evidence type="ECO:0000256" key="2">
    <source>
        <dbReference type="ARBA" id="ARBA00004569"/>
    </source>
</evidence>
<dbReference type="GO" id="GO:0032587">
    <property type="term" value="C:ruffle membrane"/>
    <property type="evidence" value="ECO:0007669"/>
    <property type="project" value="UniProtKB-SubCell"/>
</dbReference>
<sequence>MRVRQGGGAAVAGASAAAAAVAVLLSHYQYHRRRPDDGARTLPSPPPLPSPSVANPGEDRGRGARRPRRWCDARVSSSAPPTSQSSRSSDRAAHCEAAIVVVDDDENESGRSNDGGDDDDDAGYYYLRMDPAGLARTSLSDSHALFGALSGEGMIERYDVYRRVANDRDVVVDERGLVRRSPSERRELAVVNVRVGTKLNGHDGIVHGGILSLLFDEAMGWAYECLRQEEEEEDDQIDRTSLATSAVTANLTVDYRAPFSEGSEAVIRVRHDDSEGRKIYFAATLESKDGGVTYAEARSVFVIPRLRHAVAPMDGND</sequence>
<evidence type="ECO:0000256" key="22">
    <source>
        <dbReference type="ARBA" id="ARBA00047588"/>
    </source>
</evidence>
<keyword evidence="12" id="KW-0443">Lipid metabolism</keyword>
<evidence type="ECO:0000256" key="6">
    <source>
        <dbReference type="ARBA" id="ARBA00022490"/>
    </source>
</evidence>
<evidence type="ECO:0000256" key="10">
    <source>
        <dbReference type="ARBA" id="ARBA00022832"/>
    </source>
</evidence>
<evidence type="ECO:0000256" key="3">
    <source>
        <dbReference type="ARBA" id="ARBA00004632"/>
    </source>
</evidence>
<dbReference type="CDD" id="cd03443">
    <property type="entry name" value="PaaI_thioesterase"/>
    <property type="match status" value="1"/>
</dbReference>
<accession>A0ABD3NCV2</accession>
<dbReference type="InterPro" id="IPR006683">
    <property type="entry name" value="Thioestr_dom"/>
</dbReference>
<gene>
    <name evidence="29" type="ORF">ACHAW5_009683</name>
</gene>
<evidence type="ECO:0000256" key="25">
    <source>
        <dbReference type="ARBA" id="ARBA00048074"/>
    </source>
</evidence>
<dbReference type="AlphaFoldDB" id="A0ABD3NCV2"/>
<evidence type="ECO:0000256" key="23">
    <source>
        <dbReference type="ARBA" id="ARBA00047734"/>
    </source>
</evidence>
<dbReference type="Gene3D" id="3.10.129.10">
    <property type="entry name" value="Hotdog Thioesterase"/>
    <property type="match status" value="1"/>
</dbReference>
<keyword evidence="6" id="KW-0963">Cytoplasm</keyword>
<feature type="domain" description="Thioesterase" evidence="28">
    <location>
        <begin position="204"/>
        <end position="292"/>
    </location>
</feature>
<dbReference type="InterPro" id="IPR052365">
    <property type="entry name" value="THEM4/THEM5_acyl-CoA_thioest"/>
</dbReference>
<dbReference type="Pfam" id="PF03061">
    <property type="entry name" value="4HBT"/>
    <property type="match status" value="1"/>
</dbReference>
<evidence type="ECO:0000256" key="19">
    <source>
        <dbReference type="ARBA" id="ARBA00038848"/>
    </source>
</evidence>
<comment type="similarity">
    <text evidence="18">Belongs to the THEM4/THEM5 thioesterase family.</text>
</comment>
<evidence type="ECO:0000256" key="8">
    <source>
        <dbReference type="ARBA" id="ARBA00022792"/>
    </source>
</evidence>
<dbReference type="PANTHER" id="PTHR12418:SF19">
    <property type="entry name" value="ACYL-COENZYME A THIOESTERASE THEM4"/>
    <property type="match status" value="1"/>
</dbReference>
<dbReference type="SUPFAM" id="SSF54637">
    <property type="entry name" value="Thioesterase/thiol ester dehydrase-isomerase"/>
    <property type="match status" value="1"/>
</dbReference>
<protein>
    <recommendedName>
        <fullName evidence="20">Acyl-coenzyme A thioesterase THEM4</fullName>
        <ecNumber evidence="19">3.1.2.2</ecNumber>
    </recommendedName>
    <alternativeName>
        <fullName evidence="21">Thioesterase superfamily member 4</fullName>
    </alternativeName>
</protein>
<comment type="catalytic activity">
    <reaction evidence="22">
        <text>octanoyl-CoA + H2O = octanoate + CoA + H(+)</text>
        <dbReference type="Rhea" id="RHEA:30143"/>
        <dbReference type="ChEBI" id="CHEBI:15377"/>
        <dbReference type="ChEBI" id="CHEBI:15378"/>
        <dbReference type="ChEBI" id="CHEBI:25646"/>
        <dbReference type="ChEBI" id="CHEBI:57287"/>
        <dbReference type="ChEBI" id="CHEBI:57386"/>
    </reaction>
    <physiologicalReaction direction="left-to-right" evidence="22">
        <dbReference type="Rhea" id="RHEA:30144"/>
    </physiologicalReaction>
</comment>
<dbReference type="GO" id="GO:0006631">
    <property type="term" value="P:fatty acid metabolic process"/>
    <property type="evidence" value="ECO:0007669"/>
    <property type="project" value="UniProtKB-KW"/>
</dbReference>
<keyword evidence="8" id="KW-0999">Mitochondrion inner membrane</keyword>
<evidence type="ECO:0000256" key="18">
    <source>
        <dbReference type="ARBA" id="ARBA00038456"/>
    </source>
</evidence>
<keyword evidence="14" id="KW-0472">Membrane</keyword>
<evidence type="ECO:0000256" key="7">
    <source>
        <dbReference type="ARBA" id="ARBA00022703"/>
    </source>
</evidence>
<comment type="caution">
    <text evidence="29">The sequence shown here is derived from an EMBL/GenBank/DDBJ whole genome shotgun (WGS) entry which is preliminary data.</text>
</comment>
<dbReference type="EC" id="3.1.2.2" evidence="19"/>
<feature type="region of interest" description="Disordered" evidence="27">
    <location>
        <begin position="34"/>
        <end position="122"/>
    </location>
</feature>
<comment type="subcellular location">
    <subcellularLocation>
        <location evidence="3">Cell projection</location>
        <location evidence="3">Ruffle membrane</location>
    </subcellularLocation>
    <subcellularLocation>
        <location evidence="1">Cytoplasm</location>
    </subcellularLocation>
    <subcellularLocation>
        <location evidence="4">Mitochondrion inner membrane</location>
        <topology evidence="4">Peripheral membrane protein</topology>
    </subcellularLocation>
    <subcellularLocation>
        <location evidence="2">Mitochondrion intermembrane space</location>
    </subcellularLocation>
</comment>
<dbReference type="PANTHER" id="PTHR12418">
    <property type="entry name" value="ACYL-COENZYME A THIOESTERASE THEM4"/>
    <property type="match status" value="1"/>
</dbReference>
<evidence type="ECO:0000256" key="24">
    <source>
        <dbReference type="ARBA" id="ARBA00047969"/>
    </source>
</evidence>
<comment type="catalytic activity">
    <reaction evidence="23">
        <text>hexadecanoyl-CoA + H2O = hexadecanoate + CoA + H(+)</text>
        <dbReference type="Rhea" id="RHEA:16645"/>
        <dbReference type="ChEBI" id="CHEBI:7896"/>
        <dbReference type="ChEBI" id="CHEBI:15377"/>
        <dbReference type="ChEBI" id="CHEBI:15378"/>
        <dbReference type="ChEBI" id="CHEBI:57287"/>
        <dbReference type="ChEBI" id="CHEBI:57379"/>
        <dbReference type="EC" id="3.1.2.2"/>
    </reaction>
    <physiologicalReaction direction="left-to-right" evidence="23">
        <dbReference type="Rhea" id="RHEA:16646"/>
    </physiologicalReaction>
</comment>
<comment type="catalytic activity">
    <reaction evidence="16">
        <text>(5Z,8Z,11Z,14Z)-eicosatetraenoyl-CoA + H2O = (5Z,8Z,11Z,14Z)-eicosatetraenoate + CoA + H(+)</text>
        <dbReference type="Rhea" id="RHEA:40151"/>
        <dbReference type="ChEBI" id="CHEBI:15377"/>
        <dbReference type="ChEBI" id="CHEBI:15378"/>
        <dbReference type="ChEBI" id="CHEBI:32395"/>
        <dbReference type="ChEBI" id="CHEBI:57287"/>
        <dbReference type="ChEBI" id="CHEBI:57368"/>
    </reaction>
    <physiologicalReaction direction="left-to-right" evidence="16">
        <dbReference type="Rhea" id="RHEA:40152"/>
    </physiologicalReaction>
</comment>
<evidence type="ECO:0000313" key="30">
    <source>
        <dbReference type="Proteomes" id="UP001530315"/>
    </source>
</evidence>